<evidence type="ECO:0000259" key="5">
    <source>
        <dbReference type="PROSITE" id="PS51352"/>
    </source>
</evidence>
<dbReference type="GO" id="GO:0017004">
    <property type="term" value="P:cytochrome complex assembly"/>
    <property type="evidence" value="ECO:0007669"/>
    <property type="project" value="UniProtKB-KW"/>
</dbReference>
<feature type="domain" description="Thioredoxin" evidence="5">
    <location>
        <begin position="8"/>
        <end position="147"/>
    </location>
</feature>
<keyword evidence="4" id="KW-0676">Redox-active center</keyword>
<dbReference type="InterPro" id="IPR017937">
    <property type="entry name" value="Thioredoxin_CS"/>
</dbReference>
<organism evidence="6 7">
    <name type="scientific">Solemya velum gill symbiont</name>
    <dbReference type="NCBI Taxonomy" id="2340"/>
    <lineage>
        <taxon>Bacteria</taxon>
        <taxon>Pseudomonadati</taxon>
        <taxon>Pseudomonadota</taxon>
        <taxon>Gammaproteobacteria</taxon>
        <taxon>sulfur-oxidizing symbionts</taxon>
    </lineage>
</organism>
<dbReference type="GO" id="GO:0016853">
    <property type="term" value="F:isomerase activity"/>
    <property type="evidence" value="ECO:0007669"/>
    <property type="project" value="UniProtKB-KW"/>
</dbReference>
<dbReference type="InterPro" id="IPR036249">
    <property type="entry name" value="Thioredoxin-like_sf"/>
</dbReference>
<dbReference type="CDD" id="cd02966">
    <property type="entry name" value="TlpA_like_family"/>
    <property type="match status" value="1"/>
</dbReference>
<dbReference type="AlphaFoldDB" id="A0A0B0HBE6"/>
<dbReference type="PROSITE" id="PS00194">
    <property type="entry name" value="THIOREDOXIN_1"/>
    <property type="match status" value="1"/>
</dbReference>
<evidence type="ECO:0000313" key="7">
    <source>
        <dbReference type="Proteomes" id="UP000030856"/>
    </source>
</evidence>
<evidence type="ECO:0000256" key="4">
    <source>
        <dbReference type="ARBA" id="ARBA00023284"/>
    </source>
</evidence>
<name>A0A0B0HBE6_SOVGS</name>
<reference evidence="6 7" key="1">
    <citation type="journal article" date="2014" name="BMC Genomics">
        <title>The genome of the intracellular bacterium of the coastal bivalve, Solemya velum: a blueprint for thriving in and out of symbiosis.</title>
        <authorList>
            <person name="Dmytrenko O."/>
            <person name="Russell S.L."/>
            <person name="Loo W.T."/>
            <person name="Fontanez K.M."/>
            <person name="Liao L."/>
            <person name="Roeselers G."/>
            <person name="Sharma R."/>
            <person name="Stewart F.J."/>
            <person name="Newton I.L."/>
            <person name="Woyke T."/>
            <person name="Wu D."/>
            <person name="Lang J.M."/>
            <person name="Eisen J.A."/>
            <person name="Cavanaugh C.M."/>
        </authorList>
    </citation>
    <scope>NUCLEOTIDE SEQUENCE [LARGE SCALE GENOMIC DNA]</scope>
    <source>
        <strain evidence="6 7">WH</strain>
    </source>
</reference>
<dbReference type="PATRIC" id="fig|2340.3.peg.489"/>
<dbReference type="GO" id="GO:0030313">
    <property type="term" value="C:cell envelope"/>
    <property type="evidence" value="ECO:0007669"/>
    <property type="project" value="UniProtKB-SubCell"/>
</dbReference>
<evidence type="ECO:0000256" key="2">
    <source>
        <dbReference type="ARBA" id="ARBA00022748"/>
    </source>
</evidence>
<keyword evidence="2" id="KW-0201">Cytochrome c-type biogenesis</keyword>
<dbReference type="InterPro" id="IPR050553">
    <property type="entry name" value="Thioredoxin_ResA/DsbE_sf"/>
</dbReference>
<dbReference type="STRING" id="2340.JV46_20700"/>
<dbReference type="InterPro" id="IPR000866">
    <property type="entry name" value="AhpC/TSA"/>
</dbReference>
<dbReference type="SUPFAM" id="SSF52833">
    <property type="entry name" value="Thioredoxin-like"/>
    <property type="match status" value="1"/>
</dbReference>
<dbReference type="GO" id="GO:0016209">
    <property type="term" value="F:antioxidant activity"/>
    <property type="evidence" value="ECO:0007669"/>
    <property type="project" value="InterPro"/>
</dbReference>
<protein>
    <submittedName>
        <fullName evidence="6">Thiol-disulfide isomerase, thioredoxin</fullName>
    </submittedName>
</protein>
<evidence type="ECO:0000256" key="3">
    <source>
        <dbReference type="ARBA" id="ARBA00023157"/>
    </source>
</evidence>
<sequence length="147" mass="16435">MVLAALLLSPVAAAEPIEFEMEDIDGKQHKLSSYRGKWVLLNYWATWCGPCRQEMPDLDELHETNEDVVVLGINLEDASSRKLKMFREQYSISFPLLKSSADADGINGPIQKLPTSYLLSPDGEIAGYQVGTITREAIESYIDKQAK</sequence>
<keyword evidence="7" id="KW-1185">Reference proteome</keyword>
<dbReference type="InterPro" id="IPR013766">
    <property type="entry name" value="Thioredoxin_domain"/>
</dbReference>
<dbReference type="GO" id="GO:0015036">
    <property type="term" value="F:disulfide oxidoreductase activity"/>
    <property type="evidence" value="ECO:0007669"/>
    <property type="project" value="UniProtKB-ARBA"/>
</dbReference>
<keyword evidence="3" id="KW-1015">Disulfide bond</keyword>
<comment type="subcellular location">
    <subcellularLocation>
        <location evidence="1">Cell envelope</location>
    </subcellularLocation>
</comment>
<dbReference type="eggNOG" id="COG0526">
    <property type="taxonomic scope" value="Bacteria"/>
</dbReference>
<evidence type="ECO:0000313" key="6">
    <source>
        <dbReference type="EMBL" id="KHF25977.1"/>
    </source>
</evidence>
<accession>A0A0B0HBE6</accession>
<keyword evidence="6" id="KW-0413">Isomerase</keyword>
<evidence type="ECO:0000256" key="1">
    <source>
        <dbReference type="ARBA" id="ARBA00004196"/>
    </source>
</evidence>
<dbReference type="EMBL" id="JRAA01000001">
    <property type="protein sequence ID" value="KHF25977.1"/>
    <property type="molecule type" value="Genomic_DNA"/>
</dbReference>
<dbReference type="Pfam" id="PF00578">
    <property type="entry name" value="AhpC-TSA"/>
    <property type="match status" value="1"/>
</dbReference>
<dbReference type="PANTHER" id="PTHR42852:SF6">
    <property type="entry name" value="THIOL:DISULFIDE INTERCHANGE PROTEIN DSBE"/>
    <property type="match status" value="1"/>
</dbReference>
<proteinExistence type="predicted"/>
<comment type="caution">
    <text evidence="6">The sequence shown here is derived from an EMBL/GenBank/DDBJ whole genome shotgun (WGS) entry which is preliminary data.</text>
</comment>
<dbReference type="Gene3D" id="3.40.30.10">
    <property type="entry name" value="Glutaredoxin"/>
    <property type="match status" value="1"/>
</dbReference>
<dbReference type="PROSITE" id="PS51352">
    <property type="entry name" value="THIOREDOXIN_2"/>
    <property type="match status" value="1"/>
</dbReference>
<dbReference type="PANTHER" id="PTHR42852">
    <property type="entry name" value="THIOL:DISULFIDE INTERCHANGE PROTEIN DSBE"/>
    <property type="match status" value="1"/>
</dbReference>
<gene>
    <name evidence="6" type="ORF">JV46_20700</name>
</gene>
<dbReference type="Proteomes" id="UP000030856">
    <property type="component" value="Unassembled WGS sequence"/>
</dbReference>